<dbReference type="Pfam" id="PF07690">
    <property type="entry name" value="MFS_1"/>
    <property type="match status" value="1"/>
</dbReference>
<evidence type="ECO:0000313" key="15">
    <source>
        <dbReference type="Proteomes" id="UP001607303"/>
    </source>
</evidence>
<dbReference type="PROSITE" id="PS50850">
    <property type="entry name" value="MFS"/>
    <property type="match status" value="1"/>
</dbReference>
<keyword evidence="6 12" id="KW-1133">Transmembrane helix</keyword>
<evidence type="ECO:0000256" key="1">
    <source>
        <dbReference type="ARBA" id="ARBA00004141"/>
    </source>
</evidence>
<dbReference type="CDD" id="cd17318">
    <property type="entry name" value="MFS_SLC17"/>
    <property type="match status" value="1"/>
</dbReference>
<evidence type="ECO:0000256" key="9">
    <source>
        <dbReference type="ARBA" id="ARBA00023201"/>
    </source>
</evidence>
<dbReference type="InterPro" id="IPR020846">
    <property type="entry name" value="MFS_dom"/>
</dbReference>
<dbReference type="EMBL" id="JAYRBN010000061">
    <property type="protein sequence ID" value="KAL2739516.1"/>
    <property type="molecule type" value="Genomic_DNA"/>
</dbReference>
<evidence type="ECO:0000256" key="10">
    <source>
        <dbReference type="ARBA" id="ARBA00054632"/>
    </source>
</evidence>
<protein>
    <recommendedName>
        <fullName evidence="11">Putative inorganic phosphate cotransporter</fullName>
    </recommendedName>
</protein>
<evidence type="ECO:0000256" key="3">
    <source>
        <dbReference type="ARBA" id="ARBA00022448"/>
    </source>
</evidence>
<evidence type="ECO:0000313" key="14">
    <source>
        <dbReference type="EMBL" id="KAL2739516.1"/>
    </source>
</evidence>
<feature type="transmembrane region" description="Helical" evidence="12">
    <location>
        <begin position="29"/>
        <end position="54"/>
    </location>
</feature>
<comment type="similarity">
    <text evidence="2">Belongs to the major facilitator superfamily. Sodium/anion cotransporter family.</text>
</comment>
<feature type="transmembrane region" description="Helical" evidence="12">
    <location>
        <begin position="195"/>
        <end position="214"/>
    </location>
</feature>
<dbReference type="Proteomes" id="UP001607303">
    <property type="component" value="Unassembled WGS sequence"/>
</dbReference>
<evidence type="ECO:0000256" key="8">
    <source>
        <dbReference type="ARBA" id="ARBA00023136"/>
    </source>
</evidence>
<accession>A0ABD2C3A8</accession>
<feature type="transmembrane region" description="Helical" evidence="12">
    <location>
        <begin position="263"/>
        <end position="284"/>
    </location>
</feature>
<gene>
    <name evidence="14" type="ORF">V1477_010905</name>
</gene>
<evidence type="ECO:0000256" key="12">
    <source>
        <dbReference type="SAM" id="Phobius"/>
    </source>
</evidence>
<dbReference type="SUPFAM" id="SSF103473">
    <property type="entry name" value="MFS general substrate transporter"/>
    <property type="match status" value="1"/>
</dbReference>
<feature type="transmembrane region" description="Helical" evidence="12">
    <location>
        <begin position="128"/>
        <end position="152"/>
    </location>
</feature>
<proteinExistence type="inferred from homology"/>
<dbReference type="FunFam" id="1.20.1250.20:FF:000144">
    <property type="entry name" value="Picot, isoform B"/>
    <property type="match status" value="1"/>
</dbReference>
<feature type="transmembrane region" description="Helical" evidence="12">
    <location>
        <begin position="164"/>
        <end position="183"/>
    </location>
</feature>
<feature type="transmembrane region" description="Helical" evidence="12">
    <location>
        <begin position="103"/>
        <end position="122"/>
    </location>
</feature>
<feature type="transmembrane region" description="Helical" evidence="12">
    <location>
        <begin position="74"/>
        <end position="96"/>
    </location>
</feature>
<evidence type="ECO:0000256" key="4">
    <source>
        <dbReference type="ARBA" id="ARBA00022692"/>
    </source>
</evidence>
<keyword evidence="7" id="KW-0915">Sodium</keyword>
<dbReference type="InterPro" id="IPR050382">
    <property type="entry name" value="MFS_Na/Anion_cotransporter"/>
</dbReference>
<feature type="transmembrane region" description="Helical" evidence="12">
    <location>
        <begin position="343"/>
        <end position="362"/>
    </location>
</feature>
<dbReference type="PANTHER" id="PTHR11662:SF280">
    <property type="entry name" value="FI21844P1-RELATED"/>
    <property type="match status" value="1"/>
</dbReference>
<comment type="function">
    <text evidence="10">May be an inorganic phosphate cotransporter.</text>
</comment>
<feature type="domain" description="Major facilitator superfamily (MFS) profile" evidence="13">
    <location>
        <begin position="32"/>
        <end position="461"/>
    </location>
</feature>
<comment type="caution">
    <text evidence="14">The sequence shown here is derived from an EMBL/GenBank/DDBJ whole genome shotgun (WGS) entry which is preliminary data.</text>
</comment>
<feature type="transmembrane region" description="Helical" evidence="12">
    <location>
        <begin position="368"/>
        <end position="388"/>
    </location>
</feature>
<dbReference type="FunFam" id="1.20.1250.20:FF:000003">
    <property type="entry name" value="Solute carrier family 17 member 3"/>
    <property type="match status" value="1"/>
</dbReference>
<dbReference type="GO" id="GO:0016020">
    <property type="term" value="C:membrane"/>
    <property type="evidence" value="ECO:0007669"/>
    <property type="project" value="UniProtKB-SubCell"/>
</dbReference>
<keyword evidence="8 12" id="KW-0472">Membrane</keyword>
<keyword evidence="9" id="KW-0739">Sodium transport</keyword>
<keyword evidence="3" id="KW-0813">Transport</keyword>
<dbReference type="InterPro" id="IPR011701">
    <property type="entry name" value="MFS"/>
</dbReference>
<evidence type="ECO:0000256" key="6">
    <source>
        <dbReference type="ARBA" id="ARBA00022989"/>
    </source>
</evidence>
<dbReference type="InterPro" id="IPR036259">
    <property type="entry name" value="MFS_trans_sf"/>
</dbReference>
<dbReference type="Gene3D" id="1.20.1250.20">
    <property type="entry name" value="MFS general substrate transporter like domains"/>
    <property type="match status" value="2"/>
</dbReference>
<evidence type="ECO:0000256" key="5">
    <source>
        <dbReference type="ARBA" id="ARBA00022847"/>
    </source>
</evidence>
<dbReference type="AlphaFoldDB" id="A0ABD2C3A8"/>
<feature type="transmembrane region" description="Helical" evidence="12">
    <location>
        <begin position="433"/>
        <end position="456"/>
    </location>
</feature>
<organism evidence="14 15">
    <name type="scientific">Vespula maculifrons</name>
    <name type="common">Eastern yellow jacket</name>
    <name type="synonym">Wasp</name>
    <dbReference type="NCBI Taxonomy" id="7453"/>
    <lineage>
        <taxon>Eukaryota</taxon>
        <taxon>Metazoa</taxon>
        <taxon>Ecdysozoa</taxon>
        <taxon>Arthropoda</taxon>
        <taxon>Hexapoda</taxon>
        <taxon>Insecta</taxon>
        <taxon>Pterygota</taxon>
        <taxon>Neoptera</taxon>
        <taxon>Endopterygota</taxon>
        <taxon>Hymenoptera</taxon>
        <taxon>Apocrita</taxon>
        <taxon>Aculeata</taxon>
        <taxon>Vespoidea</taxon>
        <taxon>Vespidae</taxon>
        <taxon>Vespinae</taxon>
        <taxon>Vespula</taxon>
    </lineage>
</organism>
<keyword evidence="9" id="KW-0406">Ion transport</keyword>
<feature type="transmembrane region" description="Helical" evidence="12">
    <location>
        <begin position="310"/>
        <end position="331"/>
    </location>
</feature>
<dbReference type="PANTHER" id="PTHR11662">
    <property type="entry name" value="SOLUTE CARRIER FAMILY 17"/>
    <property type="match status" value="1"/>
</dbReference>
<dbReference type="GO" id="GO:0015293">
    <property type="term" value="F:symporter activity"/>
    <property type="evidence" value="ECO:0007669"/>
    <property type="project" value="UniProtKB-KW"/>
</dbReference>
<keyword evidence="5" id="KW-0769">Symport</keyword>
<name>A0ABD2C3A8_VESMC</name>
<reference evidence="14 15" key="1">
    <citation type="journal article" date="2024" name="Ann. Entomol. Soc. Am.">
        <title>Genomic analyses of the southern and eastern yellowjacket wasps (Hymenoptera: Vespidae) reveal evolutionary signatures of social life.</title>
        <authorList>
            <person name="Catto M.A."/>
            <person name="Caine P.B."/>
            <person name="Orr S.E."/>
            <person name="Hunt B.G."/>
            <person name="Goodisman M.A.D."/>
        </authorList>
    </citation>
    <scope>NUCLEOTIDE SEQUENCE [LARGE SCALE GENOMIC DNA]</scope>
    <source>
        <strain evidence="14">232</strain>
        <tissue evidence="14">Head and thorax</tissue>
    </source>
</reference>
<evidence type="ECO:0000256" key="2">
    <source>
        <dbReference type="ARBA" id="ARBA00008586"/>
    </source>
</evidence>
<sequence length="480" mass="52941">MTASKEEGSSDDATKKVSPGKLGIRHLQVLLLFFAMVIGYFLRVGMSVAVVAMSNSTTANPEIEDYGWTSSQRSSILSSFFWGYTIMQMPSGYIITIWSTQKLLCLGMFICGLFSLLMQVAAHYGGIIAVYVCRVGMGLCQGCLLPSIHTLLSKWVPPSERARLGTFTYAGAQFGTVIALPLSGLLAGSSIGWPSIFYISGAFSICWSIIFLFLGSDTPTTHSTISFEEKMYIASNLETSHPDNEELELIVLFQKLRTPWKQIFTSTPMWALIIAHCGQSWGYWTLLTEMPTYLNSVLGFDIEKNGSISALPYLVMWMLSFPVSWLSDYALKKNVSRSVMRKLSNTIAYWGPAAALVVLGFVPIDNPLWTIVILVIAVGLNAGSLCGYQINHIDLSPNHAGTMMSITNCLASVIAIIAPIICGEIVYDLSSTSLWSIIFYISASVYFVSNLIFLIWGKAEIQWWNDLKSGKENNVLLKPI</sequence>
<keyword evidence="15" id="KW-1185">Reference proteome</keyword>
<dbReference type="GO" id="GO:0006814">
    <property type="term" value="P:sodium ion transport"/>
    <property type="evidence" value="ECO:0007669"/>
    <property type="project" value="UniProtKB-KW"/>
</dbReference>
<evidence type="ECO:0000259" key="13">
    <source>
        <dbReference type="PROSITE" id="PS50850"/>
    </source>
</evidence>
<feature type="transmembrane region" description="Helical" evidence="12">
    <location>
        <begin position="409"/>
        <end position="427"/>
    </location>
</feature>
<evidence type="ECO:0000256" key="7">
    <source>
        <dbReference type="ARBA" id="ARBA00023053"/>
    </source>
</evidence>
<evidence type="ECO:0000256" key="11">
    <source>
        <dbReference type="ARBA" id="ARBA00068450"/>
    </source>
</evidence>
<keyword evidence="4 12" id="KW-0812">Transmembrane</keyword>
<comment type="subcellular location">
    <subcellularLocation>
        <location evidence="1">Membrane</location>
        <topology evidence="1">Multi-pass membrane protein</topology>
    </subcellularLocation>
</comment>